<dbReference type="Proteomes" id="UP000886058">
    <property type="component" value="Unassembled WGS sequence"/>
</dbReference>
<gene>
    <name evidence="2" type="ORF">ENL07_00630</name>
</gene>
<dbReference type="EMBL" id="DRSQ01000014">
    <property type="protein sequence ID" value="HHE31165.1"/>
    <property type="molecule type" value="Genomic_DNA"/>
</dbReference>
<feature type="region of interest" description="Disordered" evidence="1">
    <location>
        <begin position="1"/>
        <end position="22"/>
    </location>
</feature>
<evidence type="ECO:0000313" key="2">
    <source>
        <dbReference type="EMBL" id="HHE31165.1"/>
    </source>
</evidence>
<comment type="caution">
    <text evidence="2">The sequence shown here is derived from an EMBL/GenBank/DDBJ whole genome shotgun (WGS) entry which is preliminary data.</text>
</comment>
<evidence type="ECO:0000256" key="1">
    <source>
        <dbReference type="SAM" id="MobiDB-lite"/>
    </source>
</evidence>
<sequence>MEQQIPVNTMPQDQPEKSPSAFEELPEPIREIGQMASEAFNEFKQSETYEQILDAKEKAHNYITDNPVKSFFYALGAGTVLGFILKRNK</sequence>
<reference evidence="2" key="1">
    <citation type="journal article" date="2020" name="mSystems">
        <title>Genome- and Community-Level Interaction Insights into Carbon Utilization and Element Cycling Functions of Hydrothermarchaeota in Hydrothermal Sediment.</title>
        <authorList>
            <person name="Zhou Z."/>
            <person name="Liu Y."/>
            <person name="Xu W."/>
            <person name="Pan J."/>
            <person name="Luo Z.H."/>
            <person name="Li M."/>
        </authorList>
    </citation>
    <scope>NUCLEOTIDE SEQUENCE [LARGE SCALE GENOMIC DNA]</scope>
    <source>
        <strain evidence="2">HyVt-633</strain>
    </source>
</reference>
<organism evidence="2">
    <name type="scientific">Chlorobaculum parvum</name>
    <dbReference type="NCBI Taxonomy" id="274539"/>
    <lineage>
        <taxon>Bacteria</taxon>
        <taxon>Pseudomonadati</taxon>
        <taxon>Chlorobiota</taxon>
        <taxon>Chlorobiia</taxon>
        <taxon>Chlorobiales</taxon>
        <taxon>Chlorobiaceae</taxon>
        <taxon>Chlorobaculum</taxon>
    </lineage>
</organism>
<evidence type="ECO:0008006" key="3">
    <source>
        <dbReference type="Google" id="ProtNLM"/>
    </source>
</evidence>
<name>A0A7C5HHN4_9CHLB</name>
<accession>A0A7C5HHN4</accession>
<proteinExistence type="predicted"/>
<dbReference type="AlphaFoldDB" id="A0A7C5HHN4"/>
<feature type="compositionally biased region" description="Polar residues" evidence="1">
    <location>
        <begin position="1"/>
        <end position="12"/>
    </location>
</feature>
<protein>
    <recommendedName>
        <fullName evidence="3">DUF883 domain-containing protein</fullName>
    </recommendedName>
</protein>